<keyword evidence="5 7" id="KW-1133">Transmembrane helix</keyword>
<evidence type="ECO:0000256" key="4">
    <source>
        <dbReference type="ARBA" id="ARBA00022692"/>
    </source>
</evidence>
<comment type="similarity">
    <text evidence="2">Belongs to the EamA transporter family.</text>
</comment>
<feature type="transmembrane region" description="Helical" evidence="7">
    <location>
        <begin position="96"/>
        <end position="115"/>
    </location>
</feature>
<feature type="transmembrane region" description="Helical" evidence="7">
    <location>
        <begin position="127"/>
        <end position="145"/>
    </location>
</feature>
<dbReference type="HOGENOM" id="CLU_033863_4_4_9"/>
<dbReference type="InterPro" id="IPR037185">
    <property type="entry name" value="EmrE-like"/>
</dbReference>
<dbReference type="OrthoDB" id="4529062at2"/>
<comment type="subcellular location">
    <subcellularLocation>
        <location evidence="1">Cell membrane</location>
        <topology evidence="1">Multi-pass membrane protein</topology>
    </subcellularLocation>
</comment>
<dbReference type="EMBL" id="AFPZ01000040">
    <property type="protein sequence ID" value="EGQ26560.1"/>
    <property type="molecule type" value="Genomic_DNA"/>
</dbReference>
<dbReference type="InterPro" id="IPR050638">
    <property type="entry name" value="AA-Vitamin_Transporters"/>
</dbReference>
<keyword evidence="4 7" id="KW-0812">Transmembrane</keyword>
<accession>F9DRQ7</accession>
<evidence type="ECO:0000256" key="7">
    <source>
        <dbReference type="SAM" id="Phobius"/>
    </source>
</evidence>
<dbReference type="PANTHER" id="PTHR32322">
    <property type="entry name" value="INNER MEMBRANE TRANSPORTER"/>
    <property type="match status" value="1"/>
</dbReference>
<feature type="transmembrane region" description="Helical" evidence="7">
    <location>
        <begin position="66"/>
        <end position="84"/>
    </location>
</feature>
<dbReference type="SUPFAM" id="SSF103481">
    <property type="entry name" value="Multidrug resistance efflux transporter EmrE"/>
    <property type="match status" value="2"/>
</dbReference>
<protein>
    <submittedName>
        <fullName evidence="9">Protein of hypothetical function DUF6 transmembrane</fullName>
    </submittedName>
</protein>
<evidence type="ECO:0000256" key="5">
    <source>
        <dbReference type="ARBA" id="ARBA00022989"/>
    </source>
</evidence>
<name>F9DRQ7_9BACL</name>
<feature type="transmembrane region" description="Helical" evidence="7">
    <location>
        <begin position="181"/>
        <end position="199"/>
    </location>
</feature>
<evidence type="ECO:0000256" key="6">
    <source>
        <dbReference type="ARBA" id="ARBA00023136"/>
    </source>
</evidence>
<keyword evidence="6 7" id="KW-0472">Membrane</keyword>
<dbReference type="PANTHER" id="PTHR32322:SF18">
    <property type="entry name" value="S-ADENOSYLMETHIONINE_S-ADENOSYLHOMOCYSTEINE TRANSPORTER"/>
    <property type="match status" value="1"/>
</dbReference>
<feature type="transmembrane region" description="Helical" evidence="7">
    <location>
        <begin position="34"/>
        <end position="54"/>
    </location>
</feature>
<feature type="transmembrane region" description="Helical" evidence="7">
    <location>
        <begin position="272"/>
        <end position="295"/>
    </location>
</feature>
<dbReference type="Pfam" id="PF00892">
    <property type="entry name" value="EamA"/>
    <property type="match status" value="2"/>
</dbReference>
<feature type="transmembrane region" description="Helical" evidence="7">
    <location>
        <begin position="241"/>
        <end position="266"/>
    </location>
</feature>
<organism evidence="9 10">
    <name type="scientific">Sporosarcina newyorkensis 2681</name>
    <dbReference type="NCBI Taxonomy" id="1027292"/>
    <lineage>
        <taxon>Bacteria</taxon>
        <taxon>Bacillati</taxon>
        <taxon>Bacillota</taxon>
        <taxon>Bacilli</taxon>
        <taxon>Bacillales</taxon>
        <taxon>Caryophanaceae</taxon>
        <taxon>Sporosarcina</taxon>
    </lineage>
</organism>
<dbReference type="AlphaFoldDB" id="F9DRQ7"/>
<reference evidence="9 10" key="1">
    <citation type="submission" date="2011-04" db="EMBL/GenBank/DDBJ databases">
        <authorList>
            <person name="Muzny D."/>
            <person name="Qin X."/>
            <person name="Deng J."/>
            <person name="Jiang H."/>
            <person name="Liu Y."/>
            <person name="Qu J."/>
            <person name="Song X.-Z."/>
            <person name="Zhang L."/>
            <person name="Thornton R."/>
            <person name="Coyle M."/>
            <person name="Francisco L."/>
            <person name="Jackson L."/>
            <person name="Javaid M."/>
            <person name="Korchina V."/>
            <person name="Kovar C."/>
            <person name="Mata R."/>
            <person name="Mathew T."/>
            <person name="Ngo R."/>
            <person name="Nguyen L."/>
            <person name="Nguyen N."/>
            <person name="Okwuonu G."/>
            <person name="Ongeri F."/>
            <person name="Pham C."/>
            <person name="Simmons D."/>
            <person name="Wilczek-Boney K."/>
            <person name="Hale W."/>
            <person name="Jakkamsetti A."/>
            <person name="Pham P."/>
            <person name="Ruth R."/>
            <person name="San Lucas F."/>
            <person name="Warren J."/>
            <person name="Zhang J."/>
            <person name="Zhao Z."/>
            <person name="Zhou C."/>
            <person name="Zhu D."/>
            <person name="Lee S."/>
            <person name="Bess C."/>
            <person name="Blankenburg K."/>
            <person name="Forbes L."/>
            <person name="Fu Q."/>
            <person name="Gubbala S."/>
            <person name="Hirani K."/>
            <person name="Jayaseelan J.C."/>
            <person name="Lara F."/>
            <person name="Munidasa M."/>
            <person name="Palculict T."/>
            <person name="Patil S."/>
            <person name="Pu L.-L."/>
            <person name="Saada N."/>
            <person name="Tang L."/>
            <person name="Weissenberger G."/>
            <person name="Zhu Y."/>
            <person name="Hemphill L."/>
            <person name="Shang Y."/>
            <person name="Youmans B."/>
            <person name="Ayvaz T."/>
            <person name="Ross M."/>
            <person name="Santibanez J."/>
            <person name="Aqrawi P."/>
            <person name="Gross S."/>
            <person name="Joshi V."/>
            <person name="Fowler G."/>
            <person name="Nazareth L."/>
            <person name="Reid J."/>
            <person name="Worley K."/>
            <person name="Petrosino J."/>
            <person name="Highlander S."/>
            <person name="Gibbs R."/>
        </authorList>
    </citation>
    <scope>NUCLEOTIDE SEQUENCE [LARGE SCALE GENOMIC DNA]</scope>
    <source>
        <strain evidence="9 10">2681</strain>
    </source>
</reference>
<sequence length="311" mass="33374">MKNSQIYIVLIGVMLLWGVNVSALKVLVDHFDPITITAVRIFTAASMVFIILFFLKKIRLPQREEWGLVIGGAFTSVVAHHYFLSDGLAKTSAANGGLILGLGPLLTAILSVIILKEKLTIWRLSGFLLGGIGVSFTVLAGGGGLGEVSLGDVEILLAILSQAFSFIIIKKASEKMDARLLTGYMLLIGSLFLLLIALWKEPHGITSLRTGSISLWLIFLFSALFATAIGHMVYNSTIQKIGAAGASIFLNLNTFFSLIGAGLFLGEKLLPAHFIGLIFIVLGVSLGSGALEYYLRSMRKVGDEDSPPSDS</sequence>
<feature type="transmembrane region" description="Helical" evidence="7">
    <location>
        <begin position="151"/>
        <end position="169"/>
    </location>
</feature>
<feature type="domain" description="EamA" evidence="8">
    <location>
        <begin position="7"/>
        <end position="138"/>
    </location>
</feature>
<feature type="domain" description="EamA" evidence="8">
    <location>
        <begin position="151"/>
        <end position="286"/>
    </location>
</feature>
<dbReference type="GO" id="GO:0005886">
    <property type="term" value="C:plasma membrane"/>
    <property type="evidence" value="ECO:0007669"/>
    <property type="project" value="UniProtKB-SubCell"/>
</dbReference>
<dbReference type="eggNOG" id="COG0697">
    <property type="taxonomic scope" value="Bacteria"/>
</dbReference>
<evidence type="ECO:0000313" key="10">
    <source>
        <dbReference type="Proteomes" id="UP000005316"/>
    </source>
</evidence>
<keyword evidence="3" id="KW-1003">Cell membrane</keyword>
<proteinExistence type="inferred from homology"/>
<evidence type="ECO:0000256" key="2">
    <source>
        <dbReference type="ARBA" id="ARBA00007362"/>
    </source>
</evidence>
<evidence type="ECO:0000259" key="8">
    <source>
        <dbReference type="Pfam" id="PF00892"/>
    </source>
</evidence>
<dbReference type="RefSeq" id="WP_009766354.1">
    <property type="nucleotide sequence ID" value="NZ_GL982997.1"/>
</dbReference>
<evidence type="ECO:0000256" key="3">
    <source>
        <dbReference type="ARBA" id="ARBA00022475"/>
    </source>
</evidence>
<comment type="caution">
    <text evidence="9">The sequence shown here is derived from an EMBL/GenBank/DDBJ whole genome shotgun (WGS) entry which is preliminary data.</text>
</comment>
<feature type="transmembrane region" description="Helical" evidence="7">
    <location>
        <begin position="7"/>
        <end position="28"/>
    </location>
</feature>
<feature type="transmembrane region" description="Helical" evidence="7">
    <location>
        <begin position="211"/>
        <end position="234"/>
    </location>
</feature>
<evidence type="ECO:0000256" key="1">
    <source>
        <dbReference type="ARBA" id="ARBA00004651"/>
    </source>
</evidence>
<dbReference type="InterPro" id="IPR000620">
    <property type="entry name" value="EamA_dom"/>
</dbReference>
<gene>
    <name evidence="9" type="ORF">HMPREF9372_1487</name>
</gene>
<dbReference type="Proteomes" id="UP000005316">
    <property type="component" value="Unassembled WGS sequence"/>
</dbReference>
<evidence type="ECO:0000313" key="9">
    <source>
        <dbReference type="EMBL" id="EGQ26560.1"/>
    </source>
</evidence>